<dbReference type="GO" id="GO:0004001">
    <property type="term" value="F:adenosine kinase activity"/>
    <property type="evidence" value="ECO:0007669"/>
    <property type="project" value="UniProtKB-UniRule"/>
</dbReference>
<dbReference type="GO" id="GO:0005634">
    <property type="term" value="C:nucleus"/>
    <property type="evidence" value="ECO:0007669"/>
    <property type="project" value="UniProtKB-SubCell"/>
</dbReference>
<dbReference type="Gene3D" id="3.40.1190.20">
    <property type="match status" value="1"/>
</dbReference>
<evidence type="ECO:0000256" key="10">
    <source>
        <dbReference type="ARBA" id="ARBA00051362"/>
    </source>
</evidence>
<dbReference type="CDD" id="cd01168">
    <property type="entry name" value="adenosine_kinase"/>
    <property type="match status" value="1"/>
</dbReference>
<dbReference type="AlphaFoldDB" id="A0A6P7FFN8"/>
<dbReference type="EnsemblMetazoa" id="XM_028278830.1">
    <property type="protein sequence ID" value="XP_028134631.1"/>
    <property type="gene ID" value="LOC114329652"/>
</dbReference>
<evidence type="ECO:0000256" key="6">
    <source>
        <dbReference type="ARBA" id="ARBA00022741"/>
    </source>
</evidence>
<dbReference type="PANTHER" id="PTHR45769">
    <property type="entry name" value="ADENOSINE KINASE"/>
    <property type="match status" value="1"/>
</dbReference>
<dbReference type="UniPathway" id="UPA00588">
    <property type="reaction ID" value="UER00659"/>
</dbReference>
<dbReference type="PRINTS" id="PR00989">
    <property type="entry name" value="ADENOKINASE"/>
</dbReference>
<comment type="subcellular location">
    <subcellularLocation>
        <location evidence="13">Nucleus</location>
    </subcellularLocation>
</comment>
<evidence type="ECO:0000256" key="9">
    <source>
        <dbReference type="ARBA" id="ARBA00022842"/>
    </source>
</evidence>
<evidence type="ECO:0000256" key="13">
    <source>
        <dbReference type="RuleBase" id="RU368116"/>
    </source>
</evidence>
<evidence type="ECO:0000313" key="16">
    <source>
        <dbReference type="Proteomes" id="UP001652700"/>
    </source>
</evidence>
<evidence type="ECO:0000256" key="8">
    <source>
        <dbReference type="ARBA" id="ARBA00022840"/>
    </source>
</evidence>
<feature type="active site" description="Proton acceptor" evidence="12">
    <location>
        <position position="298"/>
    </location>
</feature>
<dbReference type="FunFam" id="3.40.1190.20:FF:000076">
    <property type="entry name" value="Adenosine kinase"/>
    <property type="match status" value="1"/>
</dbReference>
<reference evidence="15" key="2">
    <citation type="submission" date="2025-05" db="UniProtKB">
        <authorList>
            <consortium name="EnsemblMetazoa"/>
        </authorList>
    </citation>
    <scope>IDENTIFICATION</scope>
</reference>
<keyword evidence="4 13" id="KW-0808">Transferase</keyword>
<dbReference type="Proteomes" id="UP001652700">
    <property type="component" value="Unplaced"/>
</dbReference>
<name>A0A6P7FFN8_DIAVI</name>
<comment type="similarity">
    <text evidence="2 13">Belongs to the carbohydrate kinase PfkB family.</text>
</comment>
<keyword evidence="6 13" id="KW-0547">Nucleotide-binding</keyword>
<comment type="cofactor">
    <cofactor evidence="13">
        <name>Mg(2+)</name>
        <dbReference type="ChEBI" id="CHEBI:18420"/>
    </cofactor>
    <text evidence="13">Binds 3 Mg(2+) ions per subunit.</text>
</comment>
<dbReference type="GO" id="GO:0005524">
    <property type="term" value="F:ATP binding"/>
    <property type="evidence" value="ECO:0007669"/>
    <property type="project" value="UniProtKB-UniRule"/>
</dbReference>
<keyword evidence="13" id="KW-0539">Nucleus</keyword>
<dbReference type="GO" id="GO:0006144">
    <property type="term" value="P:purine nucleobase metabolic process"/>
    <property type="evidence" value="ECO:0007669"/>
    <property type="project" value="TreeGrafter"/>
</dbReference>
<evidence type="ECO:0000256" key="12">
    <source>
        <dbReference type="PIRSR" id="PIRSR601805-1"/>
    </source>
</evidence>
<evidence type="ECO:0000259" key="14">
    <source>
        <dbReference type="Pfam" id="PF00294"/>
    </source>
</evidence>
<comment type="catalytic activity">
    <reaction evidence="10 13">
        <text>adenosine + ATP = AMP + ADP + H(+)</text>
        <dbReference type="Rhea" id="RHEA:20824"/>
        <dbReference type="ChEBI" id="CHEBI:15378"/>
        <dbReference type="ChEBI" id="CHEBI:16335"/>
        <dbReference type="ChEBI" id="CHEBI:30616"/>
        <dbReference type="ChEBI" id="CHEBI:456215"/>
        <dbReference type="ChEBI" id="CHEBI:456216"/>
        <dbReference type="EC" id="2.7.1.20"/>
    </reaction>
</comment>
<evidence type="ECO:0000313" key="15">
    <source>
        <dbReference type="EnsemblMetazoa" id="XP_028134631.1"/>
    </source>
</evidence>
<dbReference type="GeneID" id="114329652"/>
<sequence length="344" mass="38445">MAEGLKTNLLIGIGHPLLDMTAKVEKSFLLEYNLKENDAVIMSENHKNLQNTLLERYQVAYTVGGSIQNTLRIVQWITELPNVTTFFGSVGNDQNAKILHEQALLDGVNVRYKYINGEPTGTCIVLVTGENRSLCTNPGSSKYFDFAHLLKNENQFLLDTAKYYYMGGFFLNVSLETVREVSKLAAKDDRQFLFNLSAPFICYQHKDVLLELLPYVDVIFGNKSEIEALSSCCQMEVNTIDEIIVLLSNWKKINSSRSRLVVVTQSEEPVLVGINNRVLTFPVPTLKDKIVDTNGAGDAFVGGFLSQFIQDQPIETCIKCGIWAASQIIQQIGCTYTGKASFQI</sequence>
<keyword evidence="8 13" id="KW-0067">ATP-binding</keyword>
<dbReference type="RefSeq" id="XP_028134631.1">
    <property type="nucleotide sequence ID" value="XM_028278830.1"/>
</dbReference>
<evidence type="ECO:0000256" key="2">
    <source>
        <dbReference type="ARBA" id="ARBA00010688"/>
    </source>
</evidence>
<evidence type="ECO:0000256" key="5">
    <source>
        <dbReference type="ARBA" id="ARBA00022726"/>
    </source>
</evidence>
<protein>
    <recommendedName>
        <fullName evidence="11 13">Adenosine kinase</fullName>
        <shortName evidence="13">AK</shortName>
        <ecNumber evidence="3 13">2.7.1.20</ecNumber>
    </recommendedName>
    <alternativeName>
        <fullName evidence="13">Adenosine 5'-phosphotransferase</fullName>
    </alternativeName>
</protein>
<dbReference type="Gene3D" id="3.30.1110.10">
    <property type="match status" value="1"/>
</dbReference>
<reference evidence="17" key="1">
    <citation type="submission" date="2025-04" db="UniProtKB">
        <authorList>
            <consortium name="RefSeq"/>
        </authorList>
    </citation>
    <scope>IDENTIFICATION</scope>
    <source>
        <tissue evidence="17">Whole insect</tissue>
    </source>
</reference>
<dbReference type="Pfam" id="PF00294">
    <property type="entry name" value="PfkB"/>
    <property type="match status" value="1"/>
</dbReference>
<keyword evidence="16" id="KW-1185">Reference proteome</keyword>
<dbReference type="GO" id="GO:0044209">
    <property type="term" value="P:AMP salvage"/>
    <property type="evidence" value="ECO:0007669"/>
    <property type="project" value="UniProtKB-UniRule"/>
</dbReference>
<keyword evidence="7 13" id="KW-0418">Kinase</keyword>
<accession>A0A6P7FFN8</accession>
<dbReference type="OrthoDB" id="432447at2759"/>
<evidence type="ECO:0000313" key="17">
    <source>
        <dbReference type="RefSeq" id="XP_028134631.1"/>
    </source>
</evidence>
<dbReference type="GO" id="GO:0005829">
    <property type="term" value="C:cytosol"/>
    <property type="evidence" value="ECO:0007669"/>
    <property type="project" value="TreeGrafter"/>
</dbReference>
<organism evidence="17">
    <name type="scientific">Diabrotica virgifera virgifera</name>
    <name type="common">western corn rootworm</name>
    <dbReference type="NCBI Taxonomy" id="50390"/>
    <lineage>
        <taxon>Eukaryota</taxon>
        <taxon>Metazoa</taxon>
        <taxon>Ecdysozoa</taxon>
        <taxon>Arthropoda</taxon>
        <taxon>Hexapoda</taxon>
        <taxon>Insecta</taxon>
        <taxon>Pterygota</taxon>
        <taxon>Neoptera</taxon>
        <taxon>Endopterygota</taxon>
        <taxon>Coleoptera</taxon>
        <taxon>Polyphaga</taxon>
        <taxon>Cucujiformia</taxon>
        <taxon>Chrysomeloidea</taxon>
        <taxon>Chrysomelidae</taxon>
        <taxon>Galerucinae</taxon>
        <taxon>Diabroticina</taxon>
        <taxon>Diabroticites</taxon>
        <taxon>Diabrotica</taxon>
    </lineage>
</organism>
<dbReference type="KEGG" id="dvv:114329652"/>
<dbReference type="PROSITE" id="PS00584">
    <property type="entry name" value="PFKB_KINASES_2"/>
    <property type="match status" value="1"/>
</dbReference>
<gene>
    <name evidence="17" type="primary">LOC114329652</name>
</gene>
<evidence type="ECO:0000256" key="4">
    <source>
        <dbReference type="ARBA" id="ARBA00022679"/>
    </source>
</evidence>
<dbReference type="GO" id="GO:0006166">
    <property type="term" value="P:purine ribonucleoside salvage"/>
    <property type="evidence" value="ECO:0007669"/>
    <property type="project" value="UniProtKB-KW"/>
</dbReference>
<proteinExistence type="inferred from homology"/>
<evidence type="ECO:0000256" key="7">
    <source>
        <dbReference type="ARBA" id="ARBA00022777"/>
    </source>
</evidence>
<dbReference type="EC" id="2.7.1.20" evidence="3 13"/>
<dbReference type="InterPro" id="IPR002173">
    <property type="entry name" value="Carboh/pur_kinase_PfkB_CS"/>
</dbReference>
<dbReference type="PANTHER" id="PTHR45769:SF3">
    <property type="entry name" value="ADENOSINE KINASE"/>
    <property type="match status" value="1"/>
</dbReference>
<comment type="function">
    <text evidence="13">ATP dependent phosphorylation of adenosine and other related nucleoside analogs to monophosphate derivatives.</text>
</comment>
<evidence type="ECO:0000256" key="1">
    <source>
        <dbReference type="ARBA" id="ARBA00004801"/>
    </source>
</evidence>
<feature type="domain" description="Carbohydrate kinase PfkB" evidence="14">
    <location>
        <begin position="34"/>
        <end position="336"/>
    </location>
</feature>
<dbReference type="InterPro" id="IPR011611">
    <property type="entry name" value="PfkB_dom"/>
</dbReference>
<comment type="subunit">
    <text evidence="13">Monomer.</text>
</comment>
<dbReference type="SUPFAM" id="SSF53613">
    <property type="entry name" value="Ribokinase-like"/>
    <property type="match status" value="1"/>
</dbReference>
<dbReference type="InterPro" id="IPR029056">
    <property type="entry name" value="Ribokinase-like"/>
</dbReference>
<evidence type="ECO:0000256" key="3">
    <source>
        <dbReference type="ARBA" id="ARBA00012119"/>
    </source>
</evidence>
<dbReference type="InParanoid" id="A0A6P7FFN8"/>
<evidence type="ECO:0000256" key="11">
    <source>
        <dbReference type="ARBA" id="ARBA00068771"/>
    </source>
</evidence>
<comment type="pathway">
    <text evidence="1 13">Purine metabolism; AMP biosynthesis via salvage pathway; AMP from adenosine: step 1/1.</text>
</comment>
<dbReference type="InterPro" id="IPR001805">
    <property type="entry name" value="Adenokinase"/>
</dbReference>
<keyword evidence="5 13" id="KW-0660">Purine salvage</keyword>
<keyword evidence="9 13" id="KW-0460">Magnesium</keyword>